<feature type="domain" description="Ppx/GppA phosphatase N-terminal" evidence="4">
    <location>
        <begin position="18"/>
        <end position="303"/>
    </location>
</feature>
<comment type="similarity">
    <text evidence="1">Belongs to the GppA/Ppx family.</text>
</comment>
<dbReference type="InterPro" id="IPR030673">
    <property type="entry name" value="PyroPPase_GppA_Ppx"/>
</dbReference>
<dbReference type="SUPFAM" id="SSF109604">
    <property type="entry name" value="HD-domain/PDEase-like"/>
    <property type="match status" value="1"/>
</dbReference>
<keyword evidence="3" id="KW-0175">Coiled coil</keyword>
<reference evidence="6 7" key="1">
    <citation type="submission" date="2015-01" db="EMBL/GenBank/DDBJ databases">
        <title>Draft genome sequences of the supercritical CO2 tolerant bacteria Bacillus subterraneus MITOT1 and Bacillus cereus MIT0214.</title>
        <authorList>
            <person name="Peet K.C."/>
            <person name="Thompson J.R."/>
        </authorList>
    </citation>
    <scope>NUCLEOTIDE SEQUENCE [LARGE SCALE GENOMIC DNA]</scope>
    <source>
        <strain evidence="6 7">MITOT1</strain>
    </source>
</reference>
<accession>A0A0D6Z8Y2</accession>
<feature type="domain" description="Ppx/GppA phosphatase C-terminal" evidence="5">
    <location>
        <begin position="315"/>
        <end position="482"/>
    </location>
</feature>
<dbReference type="SUPFAM" id="SSF53067">
    <property type="entry name" value="Actin-like ATPase domain"/>
    <property type="match status" value="2"/>
</dbReference>
<dbReference type="InterPro" id="IPR003695">
    <property type="entry name" value="Ppx_GppA_N"/>
</dbReference>
<evidence type="ECO:0000313" key="7">
    <source>
        <dbReference type="Proteomes" id="UP000032512"/>
    </source>
</evidence>
<name>A0A0D6Z8Y2_9BACI</name>
<dbReference type="EMBL" id="JXIQ01000133">
    <property type="protein sequence ID" value="KIY21048.1"/>
    <property type="molecule type" value="Genomic_DNA"/>
</dbReference>
<dbReference type="GO" id="GO:0016787">
    <property type="term" value="F:hydrolase activity"/>
    <property type="evidence" value="ECO:0007669"/>
    <property type="project" value="UniProtKB-KW"/>
</dbReference>
<dbReference type="PANTHER" id="PTHR30005:SF0">
    <property type="entry name" value="RETROGRADE REGULATION PROTEIN 2"/>
    <property type="match status" value="1"/>
</dbReference>
<protein>
    <submittedName>
        <fullName evidence="6">Phosphatase</fullName>
    </submittedName>
</protein>
<comment type="caution">
    <text evidence="6">The sequence shown here is derived from an EMBL/GenBank/DDBJ whole genome shotgun (WGS) entry which is preliminary data.</text>
</comment>
<evidence type="ECO:0000259" key="4">
    <source>
        <dbReference type="Pfam" id="PF02541"/>
    </source>
</evidence>
<evidence type="ECO:0000256" key="2">
    <source>
        <dbReference type="ARBA" id="ARBA00022801"/>
    </source>
</evidence>
<dbReference type="InterPro" id="IPR050273">
    <property type="entry name" value="GppA/Ppx_hydrolase"/>
</dbReference>
<dbReference type="PATRIC" id="fig|285983.3.peg.2257"/>
<dbReference type="Gene3D" id="1.10.3210.10">
    <property type="entry name" value="Hypothetical protein af1432"/>
    <property type="match status" value="1"/>
</dbReference>
<dbReference type="CDD" id="cd24052">
    <property type="entry name" value="ASKHA_NBD_HpPPX-GppA-like"/>
    <property type="match status" value="1"/>
</dbReference>
<proteinExistence type="inferred from homology"/>
<dbReference type="Pfam" id="PF02541">
    <property type="entry name" value="Ppx-GppA"/>
    <property type="match status" value="1"/>
</dbReference>
<dbReference type="Gene3D" id="3.30.420.150">
    <property type="entry name" value="Exopolyphosphatase. Domain 2"/>
    <property type="match status" value="1"/>
</dbReference>
<evidence type="ECO:0000313" key="6">
    <source>
        <dbReference type="EMBL" id="KIY21048.1"/>
    </source>
</evidence>
<dbReference type="GO" id="GO:0006357">
    <property type="term" value="P:regulation of transcription by RNA polymerase II"/>
    <property type="evidence" value="ECO:0007669"/>
    <property type="project" value="TreeGrafter"/>
</dbReference>
<dbReference type="InterPro" id="IPR043129">
    <property type="entry name" value="ATPase_NBD"/>
</dbReference>
<keyword evidence="7" id="KW-1185">Reference proteome</keyword>
<dbReference type="Proteomes" id="UP000032512">
    <property type="component" value="Unassembled WGS sequence"/>
</dbReference>
<organism evidence="6 7">
    <name type="scientific">Mesobacillus subterraneus</name>
    <dbReference type="NCBI Taxonomy" id="285983"/>
    <lineage>
        <taxon>Bacteria</taxon>
        <taxon>Bacillati</taxon>
        <taxon>Bacillota</taxon>
        <taxon>Bacilli</taxon>
        <taxon>Bacillales</taxon>
        <taxon>Bacillaceae</taxon>
        <taxon>Mesobacillus</taxon>
    </lineage>
</organism>
<dbReference type="RefSeq" id="WP_044395488.1">
    <property type="nucleotide sequence ID" value="NZ_JXIQ01000133.1"/>
</dbReference>
<dbReference type="PANTHER" id="PTHR30005">
    <property type="entry name" value="EXOPOLYPHOSPHATASE"/>
    <property type="match status" value="1"/>
</dbReference>
<gene>
    <name evidence="6" type="ORF">UB32_15925</name>
</gene>
<feature type="coiled-coil region" evidence="3">
    <location>
        <begin position="472"/>
        <end position="499"/>
    </location>
</feature>
<dbReference type="Pfam" id="PF21447">
    <property type="entry name" value="Ppx-GppA_III"/>
    <property type="match status" value="1"/>
</dbReference>
<keyword evidence="2" id="KW-0378">Hydrolase</keyword>
<dbReference type="Gene3D" id="3.30.420.40">
    <property type="match status" value="1"/>
</dbReference>
<sequence length="505" mass="57402">MVKKIAIVDIGSNTVRLVIYRVKSENAIKVIENIKIAARLQTYLNADLVLNSEGIKILVDSLNVFKEMIALHNVESIKIFATAAIRSSKNIGEIKQIVNDKTGFSIDVLTGEEEAKYGFLGVISSTDKNDGITVDLGGGSLEITQFRNRKMVHSYSFSFGVLSLKQQFLPTNKPTDTELTSLAAYIQSQIQTIDWLKDCQLPIIGIGGSARSIGAIDQVMKSYPINSVHLYEIDKGDLDSVKERVKSLSFNEIQTVLGLSKERAEIVFPAVEVFLEIYRTVNAPVLQISEKGLRDGVLLDHLKLNGSFQKKLSESLREISFEYDIDLDKRELVFKTALMLFESLKAVNTDLIEEDIQDLHRASYLYNLGEVLERDYASAHSFYILSNRNFLELPHRDWIKIALLASFQSKAAFKENISPYKNWFEKNERRKLRLLGSILKFAFVLNNTKREIIQEIHCNDEGEFIQLEIVCIKQWMAEEKAAEKQIKHLENALEKRINLHFTMAD</sequence>
<evidence type="ECO:0000256" key="1">
    <source>
        <dbReference type="ARBA" id="ARBA00007125"/>
    </source>
</evidence>
<evidence type="ECO:0000256" key="3">
    <source>
        <dbReference type="SAM" id="Coils"/>
    </source>
</evidence>
<evidence type="ECO:0000259" key="5">
    <source>
        <dbReference type="Pfam" id="PF21447"/>
    </source>
</evidence>
<dbReference type="AlphaFoldDB" id="A0A0D6Z8Y2"/>
<dbReference type="PIRSF" id="PIRSF001267">
    <property type="entry name" value="Pyrophosphatase_GppA_Ppx"/>
    <property type="match status" value="1"/>
</dbReference>
<dbReference type="InterPro" id="IPR048950">
    <property type="entry name" value="Ppx_GppA_C"/>
</dbReference>